<name>A0A7N0U8K8_KALFE</name>
<dbReference type="FunFam" id="1.10.472.10:FF:000013">
    <property type="entry name" value="Cyclin A1"/>
    <property type="match status" value="1"/>
</dbReference>
<dbReference type="PROSITE" id="PS00292">
    <property type="entry name" value="CYCLINS"/>
    <property type="match status" value="1"/>
</dbReference>
<dbReference type="InterPro" id="IPR048258">
    <property type="entry name" value="Cyclins_cyclin-box"/>
</dbReference>
<keyword evidence="4" id="KW-0131">Cell cycle</keyword>
<feature type="domain" description="Cyclin C-terminal" evidence="7">
    <location>
        <begin position="346"/>
        <end position="469"/>
    </location>
</feature>
<dbReference type="FunFam" id="1.10.472.10:FF:000167">
    <property type="entry name" value="Mitotic cyclin 6"/>
    <property type="match status" value="1"/>
</dbReference>
<dbReference type="Proteomes" id="UP000594263">
    <property type="component" value="Unplaced"/>
</dbReference>
<dbReference type="PIRSF" id="PIRSF001771">
    <property type="entry name" value="Cyclin_A_B_D_E"/>
    <property type="match status" value="1"/>
</dbReference>
<dbReference type="GO" id="GO:0016538">
    <property type="term" value="F:cyclin-dependent protein serine/threonine kinase regulator activity"/>
    <property type="evidence" value="ECO:0007669"/>
    <property type="project" value="InterPro"/>
</dbReference>
<dbReference type="GO" id="GO:0044772">
    <property type="term" value="P:mitotic cell cycle phase transition"/>
    <property type="evidence" value="ECO:0007669"/>
    <property type="project" value="InterPro"/>
</dbReference>
<keyword evidence="3 5" id="KW-0195">Cyclin</keyword>
<evidence type="ECO:0000256" key="3">
    <source>
        <dbReference type="ARBA" id="ARBA00023127"/>
    </source>
</evidence>
<keyword evidence="9" id="KW-1185">Reference proteome</keyword>
<dbReference type="InterPro" id="IPR006671">
    <property type="entry name" value="Cyclin_N"/>
</dbReference>
<dbReference type="GO" id="GO:0051301">
    <property type="term" value="P:cell division"/>
    <property type="evidence" value="ECO:0007669"/>
    <property type="project" value="UniProtKB-KW"/>
</dbReference>
<proteinExistence type="inferred from homology"/>
<dbReference type="SMART" id="SM00385">
    <property type="entry name" value="CYCLIN"/>
    <property type="match status" value="2"/>
</dbReference>
<dbReference type="InterPro" id="IPR036915">
    <property type="entry name" value="Cyclin-like_sf"/>
</dbReference>
<dbReference type="AlphaFoldDB" id="A0A7N0U8K8"/>
<evidence type="ECO:0000256" key="4">
    <source>
        <dbReference type="ARBA" id="ARBA00023306"/>
    </source>
</evidence>
<reference evidence="8" key="1">
    <citation type="submission" date="2021-01" db="UniProtKB">
        <authorList>
            <consortium name="EnsemblPlants"/>
        </authorList>
    </citation>
    <scope>IDENTIFICATION</scope>
</reference>
<dbReference type="Pfam" id="PF00134">
    <property type="entry name" value="Cyclin_N"/>
    <property type="match status" value="1"/>
</dbReference>
<protein>
    <submittedName>
        <fullName evidence="8">Uncharacterized protein</fullName>
    </submittedName>
</protein>
<dbReference type="CDD" id="cd20506">
    <property type="entry name" value="CYCLIN_AtCycA-like_rpt2"/>
    <property type="match status" value="1"/>
</dbReference>
<keyword evidence="2" id="KW-0132">Cell division</keyword>
<dbReference type="SUPFAM" id="SSF47954">
    <property type="entry name" value="Cyclin-like"/>
    <property type="match status" value="2"/>
</dbReference>
<dbReference type="Gene3D" id="1.10.472.10">
    <property type="entry name" value="Cyclin-like"/>
    <property type="match status" value="2"/>
</dbReference>
<dbReference type="PANTHER" id="PTHR10177">
    <property type="entry name" value="CYCLINS"/>
    <property type="match status" value="1"/>
</dbReference>
<sequence length="476" mass="54092">MTRKQSRASAAEVEQYSTMRVTRARARALISSNGVPPISESGCNQGERKAHRVSLKRDAVEEIKLKVGVANDQNKRRAVFKDVSNLLCNNAIAEKQEVEMLKPKRKTPLKKIAKNRPPTTMNIPQFPVEKTSTKKTSEDSHIITLGKSSANQKLRGSIDLFVPNLTKSCISKSAASINCSSDHSEVCDDVETSKKLTFVDIDSKKKDPQWCSMYAVEIYNHLRTMELQCRPSDSYMETIQRDITQGMRAMLIDWLVEVSEEYKLVPDTLYLTVNLIDRYLSLSCIERNKLQLLGVTCMLIASKFEEICAPHVEEFCYVTDNTYSKQQVLEMETRVLNLLCFRLTVPTTKSFLRRFVRAAQACDEDHAVELELLANYLSELALMEYNFVNLLPSMVAASAVFLARWTIKQSDHPWNPTLEFHTNYKALELKATIIEMQSLQLNIDACPLNAIREKYKLVKFKSVATLIPAKPVQSLF</sequence>
<evidence type="ECO:0000259" key="7">
    <source>
        <dbReference type="SMART" id="SM01332"/>
    </source>
</evidence>
<accession>A0A7N0U8K8</accession>
<feature type="domain" description="Cyclin-like" evidence="6">
    <location>
        <begin position="350"/>
        <end position="442"/>
    </location>
</feature>
<feature type="domain" description="Cyclin-like" evidence="6">
    <location>
        <begin position="253"/>
        <end position="337"/>
    </location>
</feature>
<evidence type="ECO:0000313" key="9">
    <source>
        <dbReference type="Proteomes" id="UP000594263"/>
    </source>
</evidence>
<evidence type="ECO:0000256" key="2">
    <source>
        <dbReference type="ARBA" id="ARBA00022618"/>
    </source>
</evidence>
<evidence type="ECO:0000256" key="1">
    <source>
        <dbReference type="ARBA" id="ARBA00006955"/>
    </source>
</evidence>
<dbReference type="InterPro" id="IPR046965">
    <property type="entry name" value="Cyclin_A/B-like"/>
</dbReference>
<dbReference type="Gramene" id="Kaladp0058s0083.1.v1.1">
    <property type="protein sequence ID" value="Kaladp0058s0083.1.v1.1"/>
    <property type="gene ID" value="Kaladp0058s0083.v1.1"/>
</dbReference>
<evidence type="ECO:0000313" key="8">
    <source>
        <dbReference type="EnsemblPlants" id="Kaladp0058s0083.1.v1.1"/>
    </source>
</evidence>
<dbReference type="InterPro" id="IPR013763">
    <property type="entry name" value="Cyclin-like_dom"/>
</dbReference>
<dbReference type="InterPro" id="IPR039361">
    <property type="entry name" value="Cyclin"/>
</dbReference>
<evidence type="ECO:0000256" key="5">
    <source>
        <dbReference type="RuleBase" id="RU000383"/>
    </source>
</evidence>
<dbReference type="SMART" id="SM01332">
    <property type="entry name" value="Cyclin_C"/>
    <property type="match status" value="1"/>
</dbReference>
<dbReference type="Pfam" id="PF02984">
    <property type="entry name" value="Cyclin_C"/>
    <property type="match status" value="1"/>
</dbReference>
<organism evidence="8 9">
    <name type="scientific">Kalanchoe fedtschenkoi</name>
    <name type="common">Lavender scallops</name>
    <name type="synonym">South American air plant</name>
    <dbReference type="NCBI Taxonomy" id="63787"/>
    <lineage>
        <taxon>Eukaryota</taxon>
        <taxon>Viridiplantae</taxon>
        <taxon>Streptophyta</taxon>
        <taxon>Embryophyta</taxon>
        <taxon>Tracheophyta</taxon>
        <taxon>Spermatophyta</taxon>
        <taxon>Magnoliopsida</taxon>
        <taxon>eudicotyledons</taxon>
        <taxon>Gunneridae</taxon>
        <taxon>Pentapetalae</taxon>
        <taxon>Saxifragales</taxon>
        <taxon>Crassulaceae</taxon>
        <taxon>Kalanchoe</taxon>
    </lineage>
</organism>
<evidence type="ECO:0000259" key="6">
    <source>
        <dbReference type="SMART" id="SM00385"/>
    </source>
</evidence>
<dbReference type="InterPro" id="IPR004367">
    <property type="entry name" value="Cyclin_C-dom"/>
</dbReference>
<dbReference type="EnsemblPlants" id="Kaladp0058s0083.1.v1.1">
    <property type="protein sequence ID" value="Kaladp0058s0083.1.v1.1"/>
    <property type="gene ID" value="Kaladp0058s0083.v1.1"/>
</dbReference>
<comment type="similarity">
    <text evidence="1">Belongs to the cyclin family. Cyclin AB subfamily.</text>
</comment>